<dbReference type="Pfam" id="PF07660">
    <property type="entry name" value="STN"/>
    <property type="match status" value="1"/>
</dbReference>
<dbReference type="Gene3D" id="2.170.130.10">
    <property type="entry name" value="TonB-dependent receptor, plug domain"/>
    <property type="match status" value="1"/>
</dbReference>
<keyword evidence="10 16" id="KW-0798">TonB box</keyword>
<dbReference type="InterPro" id="IPR000531">
    <property type="entry name" value="Beta-barrel_TonB"/>
</dbReference>
<feature type="domain" description="Secretin/TonB short N-terminal" evidence="18">
    <location>
        <begin position="31"/>
        <end position="81"/>
    </location>
</feature>
<dbReference type="Gene3D" id="2.40.170.20">
    <property type="entry name" value="TonB-dependent receptor, beta-barrel domain"/>
    <property type="match status" value="1"/>
</dbReference>
<dbReference type="SMART" id="SM00965">
    <property type="entry name" value="STN"/>
    <property type="match status" value="1"/>
</dbReference>
<dbReference type="NCBIfam" id="TIGR01783">
    <property type="entry name" value="TonB-siderophor"/>
    <property type="match status" value="1"/>
</dbReference>
<reference evidence="19 20" key="1">
    <citation type="submission" date="2016-10" db="EMBL/GenBank/DDBJ databases">
        <title>Complete Genome Sequence of the Nonylphenol-Degrading Bacterium Sphingobium cloacae JCM 10874T.</title>
        <authorList>
            <person name="Ootsuka M."/>
            <person name="Nishizawa T."/>
            <person name="Ohta H."/>
        </authorList>
    </citation>
    <scope>NUCLEOTIDE SEQUENCE [LARGE SCALE GENOMIC DNA]</scope>
    <source>
        <strain evidence="19 20">JCM 10874</strain>
    </source>
</reference>
<dbReference type="InterPro" id="IPR010105">
    <property type="entry name" value="TonB_sidphr_rcpt"/>
</dbReference>
<dbReference type="Proteomes" id="UP000218272">
    <property type="component" value="Chromosome SCLO_1"/>
</dbReference>
<dbReference type="GO" id="GO:0009279">
    <property type="term" value="C:cell outer membrane"/>
    <property type="evidence" value="ECO:0007669"/>
    <property type="project" value="UniProtKB-SubCell"/>
</dbReference>
<evidence type="ECO:0000259" key="18">
    <source>
        <dbReference type="SMART" id="SM00965"/>
    </source>
</evidence>
<dbReference type="InterPro" id="IPR037066">
    <property type="entry name" value="Plug_dom_sf"/>
</dbReference>
<dbReference type="GO" id="GO:0038023">
    <property type="term" value="F:signaling receptor activity"/>
    <property type="evidence" value="ECO:0007669"/>
    <property type="project" value="InterPro"/>
</dbReference>
<name>A0A1E1F561_9SPHN</name>
<evidence type="ECO:0000256" key="12">
    <source>
        <dbReference type="ARBA" id="ARBA00023170"/>
    </source>
</evidence>
<keyword evidence="9" id="KW-0406">Ion transport</keyword>
<evidence type="ECO:0000256" key="8">
    <source>
        <dbReference type="ARBA" id="ARBA00023004"/>
    </source>
</evidence>
<feature type="short sequence motif" description="TonB C-terminal box" evidence="15">
    <location>
        <begin position="786"/>
        <end position="803"/>
    </location>
</feature>
<evidence type="ECO:0000256" key="16">
    <source>
        <dbReference type="RuleBase" id="RU003357"/>
    </source>
</evidence>
<evidence type="ECO:0000256" key="3">
    <source>
        <dbReference type="ARBA" id="ARBA00022448"/>
    </source>
</evidence>
<dbReference type="Gene3D" id="3.55.50.30">
    <property type="match status" value="1"/>
</dbReference>
<dbReference type="InterPro" id="IPR011662">
    <property type="entry name" value="Secretin/TonB_short_N"/>
</dbReference>
<dbReference type="InterPro" id="IPR036942">
    <property type="entry name" value="Beta-barrel_TonB_sf"/>
</dbReference>
<proteinExistence type="inferred from homology"/>
<evidence type="ECO:0000256" key="2">
    <source>
        <dbReference type="ARBA" id="ARBA00009810"/>
    </source>
</evidence>
<keyword evidence="7" id="KW-0732">Signal</keyword>
<accession>A0A1E1F561</accession>
<evidence type="ECO:0000256" key="5">
    <source>
        <dbReference type="ARBA" id="ARBA00022496"/>
    </source>
</evidence>
<evidence type="ECO:0000313" key="20">
    <source>
        <dbReference type="Proteomes" id="UP000218272"/>
    </source>
</evidence>
<dbReference type="CDD" id="cd01347">
    <property type="entry name" value="ligand_gated_channel"/>
    <property type="match status" value="1"/>
</dbReference>
<keyword evidence="12 19" id="KW-0675">Receptor</keyword>
<dbReference type="GO" id="GO:0015891">
    <property type="term" value="P:siderophore transport"/>
    <property type="evidence" value="ECO:0007669"/>
    <property type="project" value="InterPro"/>
</dbReference>
<dbReference type="InterPro" id="IPR012910">
    <property type="entry name" value="Plug_dom"/>
</dbReference>
<dbReference type="PANTHER" id="PTHR32552:SF74">
    <property type="entry name" value="HYDROXAMATE SIDEROPHORE RECEPTOR FHUE"/>
    <property type="match status" value="1"/>
</dbReference>
<evidence type="ECO:0000256" key="6">
    <source>
        <dbReference type="ARBA" id="ARBA00022692"/>
    </source>
</evidence>
<dbReference type="Pfam" id="PF07715">
    <property type="entry name" value="Plug"/>
    <property type="match status" value="1"/>
</dbReference>
<dbReference type="EMBL" id="AP017655">
    <property type="protein sequence ID" value="BAV65655.1"/>
    <property type="molecule type" value="Genomic_DNA"/>
</dbReference>
<evidence type="ECO:0000256" key="17">
    <source>
        <dbReference type="SAM" id="MobiDB-lite"/>
    </source>
</evidence>
<comment type="similarity">
    <text evidence="2 14 16">Belongs to the TonB-dependent receptor family.</text>
</comment>
<evidence type="ECO:0000256" key="11">
    <source>
        <dbReference type="ARBA" id="ARBA00023136"/>
    </source>
</evidence>
<dbReference type="GO" id="GO:0015344">
    <property type="term" value="F:siderophore uptake transmembrane transporter activity"/>
    <property type="evidence" value="ECO:0007669"/>
    <property type="project" value="TreeGrafter"/>
</dbReference>
<keyword evidence="11 14" id="KW-0472">Membrane</keyword>
<evidence type="ECO:0000256" key="7">
    <source>
        <dbReference type="ARBA" id="ARBA00022729"/>
    </source>
</evidence>
<keyword evidence="13 14" id="KW-0998">Cell outer membrane</keyword>
<dbReference type="SUPFAM" id="SSF56935">
    <property type="entry name" value="Porins"/>
    <property type="match status" value="1"/>
</dbReference>
<keyword evidence="20" id="KW-1185">Reference proteome</keyword>
<feature type="region of interest" description="Disordered" evidence="17">
    <location>
        <begin position="100"/>
        <end position="120"/>
    </location>
</feature>
<evidence type="ECO:0000256" key="10">
    <source>
        <dbReference type="ARBA" id="ARBA00023077"/>
    </source>
</evidence>
<dbReference type="PROSITE" id="PS52016">
    <property type="entry name" value="TONB_DEPENDENT_REC_3"/>
    <property type="match status" value="1"/>
</dbReference>
<keyword evidence="8" id="KW-0408">Iron</keyword>
<evidence type="ECO:0000256" key="1">
    <source>
        <dbReference type="ARBA" id="ARBA00004571"/>
    </source>
</evidence>
<keyword evidence="3 14" id="KW-0813">Transport</keyword>
<dbReference type="PROSITE" id="PS01156">
    <property type="entry name" value="TONB_DEPENDENT_REC_2"/>
    <property type="match status" value="1"/>
</dbReference>
<evidence type="ECO:0000256" key="9">
    <source>
        <dbReference type="ARBA" id="ARBA00023065"/>
    </source>
</evidence>
<dbReference type="PANTHER" id="PTHR32552">
    <property type="entry name" value="FERRICHROME IRON RECEPTOR-RELATED"/>
    <property type="match status" value="1"/>
</dbReference>
<organism evidence="19 20">
    <name type="scientific">Sphingobium cloacae</name>
    <dbReference type="NCBI Taxonomy" id="120107"/>
    <lineage>
        <taxon>Bacteria</taxon>
        <taxon>Pseudomonadati</taxon>
        <taxon>Pseudomonadota</taxon>
        <taxon>Alphaproteobacteria</taxon>
        <taxon>Sphingomonadales</taxon>
        <taxon>Sphingomonadaceae</taxon>
        <taxon>Sphingobium</taxon>
    </lineage>
</organism>
<evidence type="ECO:0000256" key="13">
    <source>
        <dbReference type="ARBA" id="ARBA00023237"/>
    </source>
</evidence>
<dbReference type="Pfam" id="PF00593">
    <property type="entry name" value="TonB_dep_Rec_b-barrel"/>
    <property type="match status" value="1"/>
</dbReference>
<evidence type="ECO:0000256" key="15">
    <source>
        <dbReference type="PROSITE-ProRule" id="PRU10144"/>
    </source>
</evidence>
<gene>
    <name evidence="19" type="ORF">SCLO_1026150</name>
</gene>
<dbReference type="AlphaFoldDB" id="A0A1E1F561"/>
<sequence length="803" mass="88142">MAQSTASERSYDIPAQPLATAITSYGQQAGLQVSAPADLLSGRTSSGVAGRMSAMSALSRLLSGTGLSFRLMGNTVVLEHVPDIAGDAVSLGPVRVEGSGNGRAGGSVSPLSAASDPVMTEGSRSYAPLATNVGKAAQSLRQIPQSVTVITRQRLEDQNLISIEDVMLQTTGVTVDRNWLSSTYNSRGLNISYARYDGGATSFRVDGMSDIDTAIYDSIALVRGADGLFGAGEAGGVLNFTRKRALEEAQLQLNAYGGSWDNYRVEGDVTGPLAANGAIRGRAIGVIDSGHSFQRFKQDRRALIHGLIEADLTPSTLLVAGFTRQEDRKDGFNVSLPRYRNGVDIGLPRDFNMGTPWNWIKRGTSVFFGRLEQRIGDDWAIKLTANHMRNRDKTNAAEMENAVDPVNGSGLNWWYFQQDKATKETTVDLNAQGSFELFGQTHNLILGVDYVRLNQVYQQLWTYIGLEDDIFDPVYPEQPVFPPNWNYRNRQTIERMGLYGTLRIHPVESLSLIGGGRLAFRDKTRNYDLITNALRDRVEQDSVFIPYGAAIWDFYKGFSLYASVAEIYQSQAQYNSGPRPGSPLDPVTGRNYEAGIKGELADGKLTGSVAWYRVTKKGEAASDPASPPIGGDSCCYIRDGYIKSQGVEVELNGEIFPGLQVAFGYTYNNNVNKRDSDARYSETTPKHLLKLWTDYKFQGDALKGLSIGAGVTAQSSNFHSGWIQELNPLTGLYDGPYYEYQFRVKGYAIWSARAGYAFNDRFSISANLNNIFDKTYYVTIDGPGYGNLYGDPRNVMVTLRGQF</sequence>
<evidence type="ECO:0000313" key="19">
    <source>
        <dbReference type="EMBL" id="BAV65655.1"/>
    </source>
</evidence>
<dbReference type="InterPro" id="IPR010917">
    <property type="entry name" value="TonB_rcpt_CS"/>
</dbReference>
<evidence type="ECO:0000256" key="14">
    <source>
        <dbReference type="PROSITE-ProRule" id="PRU01360"/>
    </source>
</evidence>
<protein>
    <submittedName>
        <fullName evidence="19">TonB-dependent receptor</fullName>
    </submittedName>
</protein>
<keyword evidence="4 14" id="KW-1134">Transmembrane beta strand</keyword>
<keyword evidence="5" id="KW-0410">Iron transport</keyword>
<evidence type="ECO:0000256" key="4">
    <source>
        <dbReference type="ARBA" id="ARBA00022452"/>
    </source>
</evidence>
<comment type="subcellular location">
    <subcellularLocation>
        <location evidence="1 14">Cell outer membrane</location>
        <topology evidence="1 14">Multi-pass membrane protein</topology>
    </subcellularLocation>
</comment>
<dbReference type="KEGG" id="sclo:SCLO_1026150"/>
<keyword evidence="6 14" id="KW-0812">Transmembrane</keyword>
<dbReference type="InterPro" id="IPR039426">
    <property type="entry name" value="TonB-dep_rcpt-like"/>
</dbReference>